<evidence type="ECO:0000256" key="2">
    <source>
        <dbReference type="SAM" id="Phobius"/>
    </source>
</evidence>
<organism evidence="3 4">
    <name type="scientific">Frankia casuarinae (strain DSM 45818 / CECT 9043 / HFP020203 / CcI3)</name>
    <dbReference type="NCBI Taxonomy" id="106370"/>
    <lineage>
        <taxon>Bacteria</taxon>
        <taxon>Bacillati</taxon>
        <taxon>Actinomycetota</taxon>
        <taxon>Actinomycetes</taxon>
        <taxon>Frankiales</taxon>
        <taxon>Frankiaceae</taxon>
        <taxon>Frankia</taxon>
    </lineage>
</organism>
<gene>
    <name evidence="3" type="ordered locus">Francci3_2746</name>
</gene>
<keyword evidence="2" id="KW-1133">Transmembrane helix</keyword>
<keyword evidence="4" id="KW-1185">Reference proteome</keyword>
<dbReference type="HOGENOM" id="CLU_868055_0_0_11"/>
<dbReference type="KEGG" id="fra:Francci3_2746"/>
<dbReference type="Proteomes" id="UP000001937">
    <property type="component" value="Chromosome"/>
</dbReference>
<feature type="transmembrane region" description="Helical" evidence="2">
    <location>
        <begin position="200"/>
        <end position="220"/>
    </location>
</feature>
<protein>
    <submittedName>
        <fullName evidence="3">Ribonuclease BN</fullName>
    </submittedName>
</protein>
<feature type="region of interest" description="Disordered" evidence="1">
    <location>
        <begin position="1"/>
        <end position="27"/>
    </location>
</feature>
<evidence type="ECO:0000256" key="1">
    <source>
        <dbReference type="SAM" id="MobiDB-lite"/>
    </source>
</evidence>
<dbReference type="AlphaFoldDB" id="Q2J9D6"/>
<proteinExistence type="predicted"/>
<dbReference type="EMBL" id="CP000249">
    <property type="protein sequence ID" value="ABD12106.1"/>
    <property type="molecule type" value="Genomic_DNA"/>
</dbReference>
<accession>Q2J9D6</accession>
<keyword evidence="2" id="KW-0472">Membrane</keyword>
<feature type="transmembrane region" description="Helical" evidence="2">
    <location>
        <begin position="232"/>
        <end position="251"/>
    </location>
</feature>
<name>Q2J9D6_FRACC</name>
<sequence>MPRSWRTSNNNPASRPSGGAGAHRSGAPWRPIRTLCARVGTARGRAGQSPVGDLASRLREADLINRAMNLAAMILMIFFPFVITLAALSPLRQGGAADIIIARMGLSHDAAMAVERLFTPRSGTVLTGWTVLGVLWLIIGGLSLAASVQSIYVRVFRLKPFGLRGLLAQVGWLCGLIFFLVATTSLGALLTGTVAGQVCYGLVATVILALFLWVGVRVLTIGRMSWRDSWPTALFTTIGLTGLGVVSRLAFSASIVANERSYGGIGVVFTILSWLIGFGVVLIGGVIVGTWYLDTELSVAGILRKFHIGRRTGRDQARKS</sequence>
<dbReference type="eggNOG" id="COG1295">
    <property type="taxonomic scope" value="Bacteria"/>
</dbReference>
<feature type="transmembrane region" description="Helical" evidence="2">
    <location>
        <begin position="271"/>
        <end position="293"/>
    </location>
</feature>
<feature type="transmembrane region" description="Helical" evidence="2">
    <location>
        <begin position="67"/>
        <end position="88"/>
    </location>
</feature>
<feature type="transmembrane region" description="Helical" evidence="2">
    <location>
        <begin position="165"/>
        <end position="188"/>
    </location>
</feature>
<keyword evidence="2" id="KW-0812">Transmembrane</keyword>
<evidence type="ECO:0000313" key="4">
    <source>
        <dbReference type="Proteomes" id="UP000001937"/>
    </source>
</evidence>
<reference evidence="3 4" key="1">
    <citation type="journal article" date="2007" name="Genome Res.">
        <title>Genome characteristics of facultatively symbiotic Frankia sp. strains reflect host range and host plant biogeography.</title>
        <authorList>
            <person name="Normand P."/>
            <person name="Lapierre P."/>
            <person name="Tisa L.S."/>
            <person name="Gogarten J.P."/>
            <person name="Alloisio N."/>
            <person name="Bagnarol E."/>
            <person name="Bassi C.A."/>
            <person name="Berry A.M."/>
            <person name="Bickhart D.M."/>
            <person name="Choisne N."/>
            <person name="Couloux A."/>
            <person name="Cournoyer B."/>
            <person name="Cruveiller S."/>
            <person name="Daubin V."/>
            <person name="Demange N."/>
            <person name="Francino M.P."/>
            <person name="Goltsman E."/>
            <person name="Huang Y."/>
            <person name="Kopp O.R."/>
            <person name="Labarre L."/>
            <person name="Lapidus A."/>
            <person name="Lavire C."/>
            <person name="Marechal J."/>
            <person name="Martinez M."/>
            <person name="Mastronunzio J.E."/>
            <person name="Mullin B.C."/>
            <person name="Niemann J."/>
            <person name="Pujic P."/>
            <person name="Rawnsley T."/>
            <person name="Rouy Z."/>
            <person name="Schenowitz C."/>
            <person name="Sellstedt A."/>
            <person name="Tavares F."/>
            <person name="Tomkins J.P."/>
            <person name="Vallenet D."/>
            <person name="Valverde C."/>
            <person name="Wall L.G."/>
            <person name="Wang Y."/>
            <person name="Medigue C."/>
            <person name="Benson D.R."/>
        </authorList>
    </citation>
    <scope>NUCLEOTIDE SEQUENCE [LARGE SCALE GENOMIC DNA]</scope>
    <source>
        <strain evidence="4">DSM 45818 / CECT 9043 / CcI3</strain>
    </source>
</reference>
<feature type="transmembrane region" description="Helical" evidence="2">
    <location>
        <begin position="126"/>
        <end position="153"/>
    </location>
</feature>
<feature type="compositionally biased region" description="Polar residues" evidence="1">
    <location>
        <begin position="1"/>
        <end position="14"/>
    </location>
</feature>
<evidence type="ECO:0000313" key="3">
    <source>
        <dbReference type="EMBL" id="ABD12106.1"/>
    </source>
</evidence>